<dbReference type="EMBL" id="JACJVJ010000003">
    <property type="protein sequence ID" value="MBC2778907.1"/>
    <property type="molecule type" value="Genomic_DNA"/>
</dbReference>
<keyword evidence="4" id="KW-1185">Reference proteome</keyword>
<gene>
    <name evidence="3" type="ORF">H6P80_14880</name>
</gene>
<dbReference type="InterPro" id="IPR005545">
    <property type="entry name" value="YCII"/>
</dbReference>
<proteinExistence type="inferred from homology"/>
<evidence type="ECO:0000313" key="3">
    <source>
        <dbReference type="EMBL" id="MBC2778907.1"/>
    </source>
</evidence>
<evidence type="ECO:0000259" key="2">
    <source>
        <dbReference type="Pfam" id="PF03795"/>
    </source>
</evidence>
<dbReference type="AlphaFoldDB" id="A0A842I1W0"/>
<comment type="similarity">
    <text evidence="1">Belongs to the YciI family.</text>
</comment>
<dbReference type="PANTHER" id="PTHR33606:SF3">
    <property type="entry name" value="PROTEIN YCII"/>
    <property type="match status" value="1"/>
</dbReference>
<dbReference type="Gene3D" id="3.30.70.1060">
    <property type="entry name" value="Dimeric alpha+beta barrel"/>
    <property type="match status" value="1"/>
</dbReference>
<feature type="domain" description="YCII-related" evidence="2">
    <location>
        <begin position="1"/>
        <end position="84"/>
    </location>
</feature>
<dbReference type="RefSeq" id="WP_185802215.1">
    <property type="nucleotide sequence ID" value="NZ_JACJVJ010000003.1"/>
</dbReference>
<reference evidence="3 4" key="1">
    <citation type="submission" date="2020-08" db="EMBL/GenBank/DDBJ databases">
        <title>Draft genome sequence of Parasphingopyxis sp. GrpM-11.</title>
        <authorList>
            <person name="Oh J."/>
            <person name="Roh D.-H."/>
        </authorList>
    </citation>
    <scope>NUCLEOTIDE SEQUENCE [LARGE SCALE GENOMIC DNA]</scope>
    <source>
        <strain evidence="3 4">GrpM-11</strain>
    </source>
</reference>
<dbReference type="Proteomes" id="UP000564378">
    <property type="component" value="Unassembled WGS sequence"/>
</dbReference>
<protein>
    <recommendedName>
        <fullName evidence="2">YCII-related domain-containing protein</fullName>
    </recommendedName>
</protein>
<sequence length="96" mass="10148">MSHYLVEYAELGNAEAREALRPDHIGYRKGLGGGMALAGPLLDDAGSPVGSVVILEAEDRAEAERIASADPYVAAEVLELVSVRAYRIVAMNPPQG</sequence>
<dbReference type="PANTHER" id="PTHR33606">
    <property type="entry name" value="PROTEIN YCII"/>
    <property type="match status" value="1"/>
</dbReference>
<name>A0A842I1W0_9SPHN</name>
<dbReference type="InterPro" id="IPR011008">
    <property type="entry name" value="Dimeric_a/b-barrel"/>
</dbReference>
<comment type="caution">
    <text evidence="3">The sequence shown here is derived from an EMBL/GenBank/DDBJ whole genome shotgun (WGS) entry which is preliminary data.</text>
</comment>
<evidence type="ECO:0000313" key="4">
    <source>
        <dbReference type="Proteomes" id="UP000564378"/>
    </source>
</evidence>
<organism evidence="3 4">
    <name type="scientific">Parasphingopyxis marina</name>
    <dbReference type="NCBI Taxonomy" id="2761622"/>
    <lineage>
        <taxon>Bacteria</taxon>
        <taxon>Pseudomonadati</taxon>
        <taxon>Pseudomonadota</taxon>
        <taxon>Alphaproteobacteria</taxon>
        <taxon>Sphingomonadales</taxon>
        <taxon>Sphingomonadaceae</taxon>
        <taxon>Parasphingopyxis</taxon>
    </lineage>
</organism>
<evidence type="ECO:0000256" key="1">
    <source>
        <dbReference type="ARBA" id="ARBA00007689"/>
    </source>
</evidence>
<dbReference type="Pfam" id="PF03795">
    <property type="entry name" value="YCII"/>
    <property type="match status" value="1"/>
</dbReference>
<dbReference type="SUPFAM" id="SSF54909">
    <property type="entry name" value="Dimeric alpha+beta barrel"/>
    <property type="match status" value="1"/>
</dbReference>
<accession>A0A842I1W0</accession>
<dbReference type="InterPro" id="IPR051807">
    <property type="entry name" value="Sec-metab_biosynth-assoc"/>
</dbReference>